<dbReference type="Proteomes" id="UP000050514">
    <property type="component" value="Unassembled WGS sequence"/>
</dbReference>
<comment type="caution">
    <text evidence="2">The sequence shown here is derived from an EMBL/GenBank/DDBJ whole genome shotgun (WGS) entry which is preliminary data.</text>
</comment>
<evidence type="ECO:0000313" key="2">
    <source>
        <dbReference type="EMBL" id="KPL72329.1"/>
    </source>
</evidence>
<dbReference type="STRING" id="360411.AC812_15965"/>
<name>A0A0P6XC02_9CHLR</name>
<keyword evidence="1" id="KW-0732">Signal</keyword>
<dbReference type="PROSITE" id="PS51257">
    <property type="entry name" value="PROKAR_LIPOPROTEIN"/>
    <property type="match status" value="1"/>
</dbReference>
<feature type="signal peptide" evidence="1">
    <location>
        <begin position="1"/>
        <end position="27"/>
    </location>
</feature>
<sequence>MKFYRLSLLVPLIVIVAGCASPLPLTAEPARSTPTESPTEAVMITSTSLPPMPTAVEPSATFTATATLLPSPTIAPTPTPLADFSSLRVITLESNTFGWMIQFHLPGIGQPLLLKLDGKDYRCSLDERYPERLFCQGLAKPSVDQSMLLVFVNPENGEEVYRGSLIIPLAFMVPPTPVGYLHTACDQRGKNVSCETECRIDPNGNPCIVATCTDACGPYFAVHSCPDDMPLPSPSCSAEQWAMMKKRYQIP</sequence>
<evidence type="ECO:0000313" key="3">
    <source>
        <dbReference type="Proteomes" id="UP000050514"/>
    </source>
</evidence>
<evidence type="ECO:0000256" key="1">
    <source>
        <dbReference type="SAM" id="SignalP"/>
    </source>
</evidence>
<organism evidence="2 3">
    <name type="scientific">Bellilinea caldifistulae</name>
    <dbReference type="NCBI Taxonomy" id="360411"/>
    <lineage>
        <taxon>Bacteria</taxon>
        <taxon>Bacillati</taxon>
        <taxon>Chloroflexota</taxon>
        <taxon>Anaerolineae</taxon>
        <taxon>Anaerolineales</taxon>
        <taxon>Anaerolineaceae</taxon>
        <taxon>Bellilinea</taxon>
    </lineage>
</organism>
<protein>
    <submittedName>
        <fullName evidence="2">Uncharacterized protein</fullName>
    </submittedName>
</protein>
<dbReference type="AlphaFoldDB" id="A0A0P6XC02"/>
<feature type="chain" id="PRO_5006132975" evidence="1">
    <location>
        <begin position="28"/>
        <end position="251"/>
    </location>
</feature>
<keyword evidence="3" id="KW-1185">Reference proteome</keyword>
<accession>A0A0P6XC02</accession>
<dbReference type="OrthoDB" id="9987376at2"/>
<proteinExistence type="predicted"/>
<dbReference type="EMBL" id="LGHJ01000024">
    <property type="protein sequence ID" value="KPL72329.1"/>
    <property type="molecule type" value="Genomic_DNA"/>
</dbReference>
<dbReference type="RefSeq" id="WP_062158973.1">
    <property type="nucleotide sequence ID" value="NZ_DF967971.1"/>
</dbReference>
<reference evidence="2 3" key="1">
    <citation type="submission" date="2015-07" db="EMBL/GenBank/DDBJ databases">
        <title>Draft genome of Bellilinea caldifistulae DSM 17877.</title>
        <authorList>
            <person name="Hemp J."/>
            <person name="Ward L.M."/>
            <person name="Pace L.A."/>
            <person name="Fischer W.W."/>
        </authorList>
    </citation>
    <scope>NUCLEOTIDE SEQUENCE [LARGE SCALE GENOMIC DNA]</scope>
    <source>
        <strain evidence="2 3">GOMI-1</strain>
    </source>
</reference>
<gene>
    <name evidence="2" type="ORF">AC812_15965</name>
</gene>